<accession>A0A0F9ZUA0</accession>
<feature type="active site" evidence="1">
    <location>
        <position position="175"/>
    </location>
</feature>
<dbReference type="InterPro" id="IPR040198">
    <property type="entry name" value="Fido_containing"/>
</dbReference>
<gene>
    <name evidence="5" type="ORF">UR38_C0002G0041</name>
</gene>
<evidence type="ECO:0000256" key="1">
    <source>
        <dbReference type="PIRSR" id="PIRSR640198-1"/>
    </source>
</evidence>
<evidence type="ECO:0000256" key="3">
    <source>
        <dbReference type="PIRSR" id="PIRSR640198-3"/>
    </source>
</evidence>
<dbReference type="PANTHER" id="PTHR13504">
    <property type="entry name" value="FIDO DOMAIN-CONTAINING PROTEIN DDB_G0283145"/>
    <property type="match status" value="1"/>
</dbReference>
<evidence type="ECO:0000313" key="5">
    <source>
        <dbReference type="EMBL" id="KKP47938.1"/>
    </source>
</evidence>
<dbReference type="PANTHER" id="PTHR13504:SF38">
    <property type="entry name" value="FIDO DOMAIN-CONTAINING PROTEIN"/>
    <property type="match status" value="1"/>
</dbReference>
<feature type="binding site" evidence="2">
    <location>
        <position position="219"/>
    </location>
    <ligand>
        <name>ATP</name>
        <dbReference type="ChEBI" id="CHEBI:30616"/>
    </ligand>
</feature>
<dbReference type="Proteomes" id="UP000033995">
    <property type="component" value="Unassembled WGS sequence"/>
</dbReference>
<reference evidence="5 6" key="1">
    <citation type="journal article" date="2015" name="Nature">
        <title>rRNA introns, odd ribosomes, and small enigmatic genomes across a large radiation of phyla.</title>
        <authorList>
            <person name="Brown C.T."/>
            <person name="Hug L.A."/>
            <person name="Thomas B.C."/>
            <person name="Sharon I."/>
            <person name="Castelle C.J."/>
            <person name="Singh A."/>
            <person name="Wilkins M.J."/>
            <person name="Williams K.H."/>
            <person name="Banfield J.F."/>
        </authorList>
    </citation>
    <scope>NUCLEOTIDE SEQUENCE [LARGE SCALE GENOMIC DNA]</scope>
</reference>
<protein>
    <recommendedName>
        <fullName evidence="4">Fido domain-containing protein</fullName>
    </recommendedName>
</protein>
<evidence type="ECO:0000313" key="6">
    <source>
        <dbReference type="Proteomes" id="UP000033995"/>
    </source>
</evidence>
<dbReference type="EMBL" id="LBOZ01000002">
    <property type="protein sequence ID" value="KKP47938.1"/>
    <property type="molecule type" value="Genomic_DNA"/>
</dbReference>
<feature type="domain" description="Fido" evidence="4">
    <location>
        <begin position="97"/>
        <end position="233"/>
    </location>
</feature>
<dbReference type="InterPro" id="IPR036597">
    <property type="entry name" value="Fido-like_dom_sf"/>
</dbReference>
<evidence type="ECO:0000256" key="2">
    <source>
        <dbReference type="PIRSR" id="PIRSR640198-2"/>
    </source>
</evidence>
<evidence type="ECO:0000259" key="4">
    <source>
        <dbReference type="PROSITE" id="PS51459"/>
    </source>
</evidence>
<feature type="binding site" evidence="2">
    <location>
        <begin position="211"/>
        <end position="212"/>
    </location>
    <ligand>
        <name>ATP</name>
        <dbReference type="ChEBI" id="CHEBI:30616"/>
    </ligand>
</feature>
<dbReference type="SUPFAM" id="SSF140931">
    <property type="entry name" value="Fic-like"/>
    <property type="match status" value="1"/>
</dbReference>
<sequence length="290" mass="33738">MILGNSIKTKIDELKKEFDELKIDKEPLLNLIDEAEIAESVYNSNAIENSTLTLKETEKILMDLEVSKDLNLREVFEAKNLARIMEYLRNKNNIAELNTDFMFFLHKMLLENINSSISGRFRENNEYVRVSTHIGAPPQKIVELIKNLLIEYSSNNNSYFLEKVAKFHLEFESIHPFNDGNGRMGRVLLNFQLGCLGFPNIIVKNKEKLNYYLAFNEYNESKKVKTMFEIISKALTESLYKRLAYLKGLKIIRLSEYVRLNKSKGSSLFNFAKRQTIPAFREKGIWKIGI</sequence>
<feature type="binding site" evidence="2">
    <location>
        <begin position="179"/>
        <end position="186"/>
    </location>
    <ligand>
        <name>ATP</name>
        <dbReference type="ChEBI" id="CHEBI:30616"/>
    </ligand>
</feature>
<dbReference type="Pfam" id="PF02661">
    <property type="entry name" value="Fic"/>
    <property type="match status" value="1"/>
</dbReference>
<dbReference type="GO" id="GO:0005524">
    <property type="term" value="F:ATP binding"/>
    <property type="evidence" value="ECO:0007669"/>
    <property type="project" value="UniProtKB-KW"/>
</dbReference>
<feature type="site" description="Important for autoinhibition of adenylyltransferase activity" evidence="3">
    <location>
        <position position="48"/>
    </location>
</feature>
<dbReference type="PATRIC" id="fig|1618561.3.peg.216"/>
<dbReference type="PROSITE" id="PS51459">
    <property type="entry name" value="FIDO"/>
    <property type="match status" value="1"/>
</dbReference>
<organism evidence="5 6">
    <name type="scientific">Candidatus Woesebacteria bacterium GW2011_GWA2_33_28</name>
    <dbReference type="NCBI Taxonomy" id="1618561"/>
    <lineage>
        <taxon>Bacteria</taxon>
        <taxon>Candidatus Woeseibacteriota</taxon>
    </lineage>
</organism>
<dbReference type="InterPro" id="IPR003812">
    <property type="entry name" value="Fido"/>
</dbReference>
<dbReference type="AlphaFoldDB" id="A0A0F9ZUA0"/>
<keyword evidence="2" id="KW-0547">Nucleotide-binding</keyword>
<keyword evidence="2" id="KW-0067">ATP-binding</keyword>
<proteinExistence type="predicted"/>
<dbReference type="Gene3D" id="1.10.3290.10">
    <property type="entry name" value="Fido-like domain"/>
    <property type="match status" value="1"/>
</dbReference>
<comment type="caution">
    <text evidence="5">The sequence shown here is derived from an EMBL/GenBank/DDBJ whole genome shotgun (WGS) entry which is preliminary data.</text>
</comment>
<feature type="binding site" evidence="2">
    <location>
        <begin position="130"/>
        <end position="133"/>
    </location>
    <ligand>
        <name>ATP</name>
        <dbReference type="ChEBI" id="CHEBI:30616"/>
    </ligand>
</feature>
<name>A0A0F9ZUA0_9BACT</name>